<organism evidence="3 4">
    <name type="scientific">Lujinxingia sediminis</name>
    <dbReference type="NCBI Taxonomy" id="2480984"/>
    <lineage>
        <taxon>Bacteria</taxon>
        <taxon>Deltaproteobacteria</taxon>
        <taxon>Bradymonadales</taxon>
        <taxon>Lujinxingiaceae</taxon>
        <taxon>Lujinxingia</taxon>
    </lineage>
</organism>
<keyword evidence="1" id="KW-0732">Signal</keyword>
<proteinExistence type="predicted"/>
<evidence type="ECO:0000313" key="4">
    <source>
        <dbReference type="Proteomes" id="UP000282926"/>
    </source>
</evidence>
<keyword evidence="4" id="KW-1185">Reference proteome</keyword>
<sequence length="467" mass="52403">MRFLMSSLIRPASRHVLVFSLALSAGTLCAACQSNEPQIVLTQEQWNQVREHILEAAPEPEHAIGATYDDAIELVGLDTDGELKAGQEVTFTWYWRALKDVKRDWQIFVHFDSQAHPLRQNLDHYPVDGLYRTSLWKEGQIIRDSQTFVLREDFPTGDALPYVGLFRGDERASVKGENITEDRRAIGPTLKITGNPKREAGLPRHEVRSISQAQAQSITLDGKLDEPVWSELQSVSLSGFNPRAAYESNVKLAVDATHLYVGAYLEDEHVWGSLTEHDDPLWTQEVFEFFIAPGGPDAPYVELQVSPQNTIFDARFPHRPGSKSKSRDEDIAAAKPFAMEGLETAVHVEGTLNDEESKDRFWSVEMRIPLSQLPGVDGAPAPGSSWRANLYRFDRPTEGQTFAYGWSTRPRRDFHDGKQFGTLTFGGEAGAVPLRNNVALPRVEAPGEAARERLRQRIQKEREGTSN</sequence>
<dbReference type="SUPFAM" id="SSF49344">
    <property type="entry name" value="CBD9-like"/>
    <property type="match status" value="1"/>
</dbReference>
<accession>A0ABY0CXY8</accession>
<dbReference type="EMBL" id="SADD01000001">
    <property type="protein sequence ID" value="RVU48757.1"/>
    <property type="molecule type" value="Genomic_DNA"/>
</dbReference>
<dbReference type="CDD" id="cd09620">
    <property type="entry name" value="CBM9_like_3"/>
    <property type="match status" value="1"/>
</dbReference>
<dbReference type="PANTHER" id="PTHR35532:SF5">
    <property type="entry name" value="CARBOHYDRATE-BINDING DOMAIN-CONTAINING PROTEIN"/>
    <property type="match status" value="1"/>
</dbReference>
<feature type="chain" id="PRO_5045541849" description="Carbohydrate-binding domain-containing protein" evidence="1">
    <location>
        <begin position="31"/>
        <end position="467"/>
    </location>
</feature>
<dbReference type="Gene3D" id="2.60.40.1190">
    <property type="match status" value="1"/>
</dbReference>
<reference evidence="3 4" key="1">
    <citation type="submission" date="2019-01" db="EMBL/GenBank/DDBJ databases">
        <title>Lujinxingia litoralis gen. nov., sp. nov. and Lujinxingia sediminis gen. nov., sp. nov., new members in the order Bradymonadales, isolated from coastal sediment.</title>
        <authorList>
            <person name="Li C.-M."/>
        </authorList>
    </citation>
    <scope>NUCLEOTIDE SEQUENCE [LARGE SCALE GENOMIC DNA]</scope>
    <source>
        <strain evidence="3 4">SEH01</strain>
    </source>
</reference>
<evidence type="ECO:0000259" key="2">
    <source>
        <dbReference type="Pfam" id="PF06452"/>
    </source>
</evidence>
<comment type="caution">
    <text evidence="3">The sequence shown here is derived from an EMBL/GenBank/DDBJ whole genome shotgun (WGS) entry which is preliminary data.</text>
</comment>
<name>A0ABY0CXY8_9DELT</name>
<feature type="signal peptide" evidence="1">
    <location>
        <begin position="1"/>
        <end position="30"/>
    </location>
</feature>
<evidence type="ECO:0000256" key="1">
    <source>
        <dbReference type="SAM" id="SignalP"/>
    </source>
</evidence>
<protein>
    <recommendedName>
        <fullName evidence="2">Carbohydrate-binding domain-containing protein</fullName>
    </recommendedName>
</protein>
<feature type="domain" description="Carbohydrate-binding" evidence="2">
    <location>
        <begin position="220"/>
        <end position="425"/>
    </location>
</feature>
<evidence type="ECO:0000313" key="3">
    <source>
        <dbReference type="EMBL" id="RVU48757.1"/>
    </source>
</evidence>
<dbReference type="InterPro" id="IPR010502">
    <property type="entry name" value="Carb-bd_dom_fam9"/>
</dbReference>
<dbReference type="PANTHER" id="PTHR35532">
    <property type="entry name" value="SIMILAR TO POLYHYDROXYALKANOATE DEPOLYMERASE"/>
    <property type="match status" value="1"/>
</dbReference>
<gene>
    <name evidence="3" type="ORF">EA187_04820</name>
</gene>
<dbReference type="Proteomes" id="UP000282926">
    <property type="component" value="Unassembled WGS sequence"/>
</dbReference>
<dbReference type="Pfam" id="PF06452">
    <property type="entry name" value="CBM9_1"/>
    <property type="match status" value="1"/>
</dbReference>